<dbReference type="Pfam" id="PF09762">
    <property type="entry name" value="CCDC93_CC"/>
    <property type="match status" value="1"/>
</dbReference>
<dbReference type="PANTHER" id="PTHR16441:SF0">
    <property type="entry name" value="COILED-COIL DOMAIN-CONTAINING PROTEIN 93"/>
    <property type="match status" value="1"/>
</dbReference>
<dbReference type="InterPro" id="IPR039116">
    <property type="entry name" value="CCDC93"/>
</dbReference>
<protein>
    <recommendedName>
        <fullName evidence="8">Coiled-coil domain-containing protein 93</fullName>
    </recommendedName>
</protein>
<feature type="coiled-coil region" evidence="3">
    <location>
        <begin position="380"/>
        <end position="407"/>
    </location>
</feature>
<feature type="domain" description="CCDC93 coiled-coil" evidence="4">
    <location>
        <begin position="169"/>
        <end position="558"/>
    </location>
</feature>
<name>A0ABP0VG46_9BRYO</name>
<evidence type="ECO:0000313" key="7">
    <source>
        <dbReference type="Proteomes" id="UP001497444"/>
    </source>
</evidence>
<evidence type="ECO:0008006" key="8">
    <source>
        <dbReference type="Google" id="ProtNLM"/>
    </source>
</evidence>
<dbReference type="InterPro" id="IPR019159">
    <property type="entry name" value="CCDC93_CC"/>
</dbReference>
<evidence type="ECO:0000259" key="4">
    <source>
        <dbReference type="Pfam" id="PF09762"/>
    </source>
</evidence>
<dbReference type="InterPro" id="IPR048747">
    <property type="entry name" value="CCDC93_N"/>
</dbReference>
<comment type="caution">
    <text evidence="6">The sequence shown here is derived from an EMBL/GenBank/DDBJ whole genome shotgun (WGS) entry which is preliminary data.</text>
</comment>
<evidence type="ECO:0000313" key="6">
    <source>
        <dbReference type="EMBL" id="CAK9253349.1"/>
    </source>
</evidence>
<evidence type="ECO:0000256" key="2">
    <source>
        <dbReference type="ARBA" id="ARBA00023054"/>
    </source>
</evidence>
<keyword evidence="2 3" id="KW-0175">Coiled coil</keyword>
<feature type="coiled-coil region" evidence="3">
    <location>
        <begin position="457"/>
        <end position="484"/>
    </location>
</feature>
<proteinExistence type="inferred from homology"/>
<dbReference type="Proteomes" id="UP001497444">
    <property type="component" value="Unassembled WGS sequence"/>
</dbReference>
<accession>A0ABP0VG46</accession>
<keyword evidence="7" id="KW-1185">Reference proteome</keyword>
<dbReference type="PANTHER" id="PTHR16441">
    <property type="entry name" value="FIDIPIDINE"/>
    <property type="match status" value="1"/>
</dbReference>
<dbReference type="Pfam" id="PF21673">
    <property type="entry name" value="CCDC93_N"/>
    <property type="match status" value="1"/>
</dbReference>
<sequence>MDQTSQAEKALQKKKYDEIIDGLFKAGYYRVNINSLSEFDKVVGGLCWCITSSGEDIDVDILFQENSTIGQRIALSEAIVTAIRKMGCPHNLQPHQIQGGVGHLSDYPAIHPVIFWLIQKTIQFKEKREMQLNAIASYQFSKSYNLPQEAHLTVKSSKLTQITSKQKVTRKYLNSKVNAALDEDARILSCLLEFGEKLNFNNGIGGGTKQPSSARKNESKAIASPLVIITESSDASAEDDKLFHISLNDEFSANDIASPALTINTTDTGSIENNLQSPQSKTLVSSSALSGFEKQLVKVTKETEKENTVLNEQLLSTELAIKENLSKLQTASDNSMIISGAQVGSIIRQNASEITAAVAQYTSNAGESKANSQLQLIQKNEFFNLQKQKLQQQLDVIQTQRDGLVSQSNETKSTYVALSTEHETSEKYIEQLTAKLTQFQTLENTYTSKDKSSVADLQKLLELKTALEKKIINFKQECKTQREKLLEKIVYYETHEHGEQEALENSKMAEIEDIHEKMSDKYNKLRKLLSEANIGISSSTRVIDDIPTRSELVQYERR</sequence>
<evidence type="ECO:0000259" key="5">
    <source>
        <dbReference type="Pfam" id="PF21673"/>
    </source>
</evidence>
<organism evidence="6 7">
    <name type="scientific">Sphagnum jensenii</name>
    <dbReference type="NCBI Taxonomy" id="128206"/>
    <lineage>
        <taxon>Eukaryota</taxon>
        <taxon>Viridiplantae</taxon>
        <taxon>Streptophyta</taxon>
        <taxon>Embryophyta</taxon>
        <taxon>Bryophyta</taxon>
        <taxon>Sphagnophytina</taxon>
        <taxon>Sphagnopsida</taxon>
        <taxon>Sphagnales</taxon>
        <taxon>Sphagnaceae</taxon>
        <taxon>Sphagnum</taxon>
    </lineage>
</organism>
<evidence type="ECO:0000256" key="1">
    <source>
        <dbReference type="ARBA" id="ARBA00007219"/>
    </source>
</evidence>
<reference evidence="6" key="1">
    <citation type="submission" date="2024-02" db="EMBL/GenBank/DDBJ databases">
        <authorList>
            <consortium name="ELIXIR-Norway"/>
            <consortium name="Elixir Norway"/>
        </authorList>
    </citation>
    <scope>NUCLEOTIDE SEQUENCE</scope>
</reference>
<gene>
    <name evidence="6" type="ORF">CSSPJE1EN1_LOCUS28727</name>
</gene>
<dbReference type="EMBL" id="CAXAQS010000823">
    <property type="protein sequence ID" value="CAK9253349.1"/>
    <property type="molecule type" value="Genomic_DNA"/>
</dbReference>
<comment type="similarity">
    <text evidence="1">Belongs to the CCDC93 family.</text>
</comment>
<evidence type="ECO:0000256" key="3">
    <source>
        <dbReference type="SAM" id="Coils"/>
    </source>
</evidence>
<feature type="domain" description="CCDC93 N-terminal" evidence="5">
    <location>
        <begin position="12"/>
        <end position="121"/>
    </location>
</feature>